<dbReference type="RefSeq" id="WP_090857281.1">
    <property type="nucleotide sequence ID" value="NZ_FMZM01000007.1"/>
</dbReference>
<accession>A0A1G6TX61</accession>
<dbReference type="SUPFAM" id="SSF55811">
    <property type="entry name" value="Nudix"/>
    <property type="match status" value="2"/>
</dbReference>
<dbReference type="PROSITE" id="PS51462">
    <property type="entry name" value="NUDIX"/>
    <property type="match status" value="2"/>
</dbReference>
<feature type="domain" description="Nudix hydrolase" evidence="4">
    <location>
        <begin position="7"/>
        <end position="146"/>
    </location>
</feature>
<dbReference type="OrthoDB" id="9804442at2"/>
<evidence type="ECO:0000256" key="2">
    <source>
        <dbReference type="ARBA" id="ARBA00022801"/>
    </source>
</evidence>
<organism evidence="5 6">
    <name type="scientific">Nocardioides lianchengensis</name>
    <dbReference type="NCBI Taxonomy" id="1045774"/>
    <lineage>
        <taxon>Bacteria</taxon>
        <taxon>Bacillati</taxon>
        <taxon>Actinomycetota</taxon>
        <taxon>Actinomycetes</taxon>
        <taxon>Propionibacteriales</taxon>
        <taxon>Nocardioidaceae</taxon>
        <taxon>Nocardioides</taxon>
    </lineage>
</organism>
<evidence type="ECO:0000313" key="6">
    <source>
        <dbReference type="Proteomes" id="UP000199034"/>
    </source>
</evidence>
<dbReference type="Gene3D" id="3.90.79.10">
    <property type="entry name" value="Nucleoside Triphosphate Pyrophosphohydrolase"/>
    <property type="match status" value="2"/>
</dbReference>
<dbReference type="STRING" id="1045774.SAMN05421872_107233"/>
<dbReference type="PRINTS" id="PR00502">
    <property type="entry name" value="NUDIXFAMILY"/>
</dbReference>
<evidence type="ECO:0000256" key="3">
    <source>
        <dbReference type="RuleBase" id="RU003476"/>
    </source>
</evidence>
<evidence type="ECO:0000259" key="4">
    <source>
        <dbReference type="PROSITE" id="PS51462"/>
    </source>
</evidence>
<evidence type="ECO:0000313" key="5">
    <source>
        <dbReference type="EMBL" id="SDD33762.1"/>
    </source>
</evidence>
<dbReference type="InterPro" id="IPR020084">
    <property type="entry name" value="NUDIX_hydrolase_CS"/>
</dbReference>
<feature type="domain" description="Nudix hydrolase" evidence="4">
    <location>
        <begin position="152"/>
        <end position="291"/>
    </location>
</feature>
<dbReference type="InterPro" id="IPR020476">
    <property type="entry name" value="Nudix_hydrolase"/>
</dbReference>
<keyword evidence="2 3" id="KW-0378">Hydrolase</keyword>
<dbReference type="InterPro" id="IPR015797">
    <property type="entry name" value="NUDIX_hydrolase-like_dom_sf"/>
</dbReference>
<dbReference type="PANTHER" id="PTHR43736">
    <property type="entry name" value="ADP-RIBOSE PYROPHOSPHATASE"/>
    <property type="match status" value="1"/>
</dbReference>
<dbReference type="PANTHER" id="PTHR43736:SF2">
    <property type="entry name" value="MUTT_NUDIX FAMILY PROTEIN"/>
    <property type="match status" value="1"/>
</dbReference>
<gene>
    <name evidence="5" type="ORF">SAMN05421872_107233</name>
</gene>
<dbReference type="PROSITE" id="PS00893">
    <property type="entry name" value="NUDIX_BOX"/>
    <property type="match status" value="2"/>
</dbReference>
<protein>
    <submittedName>
        <fullName evidence="5">ADP-ribose pyrophosphatase YjhB, NUDIX family</fullName>
    </submittedName>
</protein>
<dbReference type="EMBL" id="FMZM01000007">
    <property type="protein sequence ID" value="SDD33762.1"/>
    <property type="molecule type" value="Genomic_DNA"/>
</dbReference>
<sequence length="296" mass="32122">MRSLPRERRLAAYAVVLRDDRILLSRLAPRVSESEVWTLPGGGVEHGEDPRDAVVRELHEETGLDVRVGEEIRVDSFHQGSAWREGRRVDVHSVRLVYEGWVPRDAPAPRVVEVDGSTVDAAWHPVSAVLDGTLPTVPLVRQALHRHEPFRLQRLAAYAVVLRGDDVLLTRISARGFHSGRWTLPGGGVDHGEAPRDALVREVGEECGVACTVGEVLDVHDEHFEGTAPSGRHEDFHAVHLVFAATVPVDAEPRVTEADGTTDAVAWVPVADVSSGAVDALDVVRAGLAAAARRTA</sequence>
<proteinExistence type="inferred from homology"/>
<dbReference type="Proteomes" id="UP000199034">
    <property type="component" value="Unassembled WGS sequence"/>
</dbReference>
<dbReference type="CDD" id="cd02883">
    <property type="entry name" value="NUDIX_Hydrolase"/>
    <property type="match status" value="2"/>
</dbReference>
<name>A0A1G6TX61_9ACTN</name>
<dbReference type="InterPro" id="IPR000086">
    <property type="entry name" value="NUDIX_hydrolase_dom"/>
</dbReference>
<dbReference type="Pfam" id="PF00293">
    <property type="entry name" value="NUDIX"/>
    <property type="match status" value="2"/>
</dbReference>
<dbReference type="AlphaFoldDB" id="A0A1G6TX61"/>
<evidence type="ECO:0000256" key="1">
    <source>
        <dbReference type="ARBA" id="ARBA00005582"/>
    </source>
</evidence>
<dbReference type="GO" id="GO:0016787">
    <property type="term" value="F:hydrolase activity"/>
    <property type="evidence" value="ECO:0007669"/>
    <property type="project" value="UniProtKB-KW"/>
</dbReference>
<reference evidence="5 6" key="1">
    <citation type="submission" date="2016-10" db="EMBL/GenBank/DDBJ databases">
        <authorList>
            <person name="de Groot N.N."/>
        </authorList>
    </citation>
    <scope>NUCLEOTIDE SEQUENCE [LARGE SCALE GENOMIC DNA]</scope>
    <source>
        <strain evidence="5 6">CGMCC 4.6858</strain>
    </source>
</reference>
<keyword evidence="6" id="KW-1185">Reference proteome</keyword>
<comment type="similarity">
    <text evidence="1 3">Belongs to the Nudix hydrolase family.</text>
</comment>